<dbReference type="RefSeq" id="WP_129218185.1">
    <property type="nucleotide sequence ID" value="NZ_QYBC01000004.1"/>
</dbReference>
<keyword evidence="2" id="KW-1185">Reference proteome</keyword>
<evidence type="ECO:0000313" key="1">
    <source>
        <dbReference type="EMBL" id="RYB06250.1"/>
    </source>
</evidence>
<sequence>MTALQRLTHAATLIWWLPAIVLLFARPAAFQVGHTYRVRRACRLMEAGRLDEADRLIARLREDAERYRRRVAASL</sequence>
<evidence type="ECO:0000313" key="2">
    <source>
        <dbReference type="Proteomes" id="UP000289411"/>
    </source>
</evidence>
<reference evidence="1 2" key="1">
    <citation type="submission" date="2018-09" db="EMBL/GenBank/DDBJ databases">
        <authorList>
            <person name="Grouzdev D.S."/>
            <person name="Krutkina M.S."/>
        </authorList>
    </citation>
    <scope>NUCLEOTIDE SEQUENCE [LARGE SCALE GENOMIC DNA]</scope>
    <source>
        <strain evidence="1 2">RmlP001</strain>
    </source>
</reference>
<comment type="caution">
    <text evidence="1">The sequence shown here is derived from an EMBL/GenBank/DDBJ whole genome shotgun (WGS) entry which is preliminary data.</text>
</comment>
<organism evidence="1 2">
    <name type="scientific">Lichenibacterium ramalinae</name>
    <dbReference type="NCBI Taxonomy" id="2316527"/>
    <lineage>
        <taxon>Bacteria</taxon>
        <taxon>Pseudomonadati</taxon>
        <taxon>Pseudomonadota</taxon>
        <taxon>Alphaproteobacteria</taxon>
        <taxon>Hyphomicrobiales</taxon>
        <taxon>Lichenihabitantaceae</taxon>
        <taxon>Lichenibacterium</taxon>
    </lineage>
</organism>
<protein>
    <submittedName>
        <fullName evidence="1">Uncharacterized protein</fullName>
    </submittedName>
</protein>
<reference evidence="1 2" key="2">
    <citation type="submission" date="2019-02" db="EMBL/GenBank/DDBJ databases">
        <title>'Lichenibacterium ramalinii' gen. nov. sp. nov., 'Lichenibacterium minor' gen. nov. sp. nov.</title>
        <authorList>
            <person name="Pankratov T."/>
        </authorList>
    </citation>
    <scope>NUCLEOTIDE SEQUENCE [LARGE SCALE GENOMIC DNA]</scope>
    <source>
        <strain evidence="1 2">RmlP001</strain>
    </source>
</reference>
<dbReference type="EMBL" id="QYBC01000004">
    <property type="protein sequence ID" value="RYB06250.1"/>
    <property type="molecule type" value="Genomic_DNA"/>
</dbReference>
<accession>A0A4Q2REA7</accession>
<dbReference type="AlphaFoldDB" id="A0A4Q2REA7"/>
<name>A0A4Q2REA7_9HYPH</name>
<gene>
    <name evidence="1" type="ORF">D3272_05650</name>
</gene>
<dbReference type="Proteomes" id="UP000289411">
    <property type="component" value="Unassembled WGS sequence"/>
</dbReference>
<proteinExistence type="predicted"/>